<protein>
    <submittedName>
        <fullName evidence="1">Uncharacterized protein</fullName>
    </submittedName>
</protein>
<organism evidence="1">
    <name type="scientific">Micromonas pusilla</name>
    <name type="common">Picoplanktonic green alga</name>
    <name type="synonym">Chromulina pusilla</name>
    <dbReference type="NCBI Taxonomy" id="38833"/>
    <lineage>
        <taxon>Eukaryota</taxon>
        <taxon>Viridiplantae</taxon>
        <taxon>Chlorophyta</taxon>
        <taxon>Mamiellophyceae</taxon>
        <taxon>Mamiellales</taxon>
        <taxon>Mamiellaceae</taxon>
        <taxon>Micromonas</taxon>
    </lineage>
</organism>
<accession>A0A7R9TFE8</accession>
<name>A0A7R9TFE8_MICPS</name>
<dbReference type="EMBL" id="HBDY01005339">
    <property type="protein sequence ID" value="CAD8234029.1"/>
    <property type="molecule type" value="Transcribed_RNA"/>
</dbReference>
<dbReference type="AlphaFoldDB" id="A0A7R9TFE8"/>
<evidence type="ECO:0000313" key="1">
    <source>
        <dbReference type="EMBL" id="CAD8234029.1"/>
    </source>
</evidence>
<reference evidence="1" key="1">
    <citation type="submission" date="2021-01" db="EMBL/GenBank/DDBJ databases">
        <authorList>
            <person name="Corre E."/>
            <person name="Pelletier E."/>
            <person name="Niang G."/>
            <person name="Scheremetjew M."/>
            <person name="Finn R."/>
            <person name="Kale V."/>
            <person name="Holt S."/>
            <person name="Cochrane G."/>
            <person name="Meng A."/>
            <person name="Brown T."/>
            <person name="Cohen L."/>
        </authorList>
    </citation>
    <scope>NUCLEOTIDE SEQUENCE</scope>
    <source>
        <strain evidence="1">RCC1614</strain>
    </source>
</reference>
<gene>
    <name evidence="1" type="ORF">MPUS1402_LOCUS4055</name>
</gene>
<proteinExistence type="predicted"/>
<sequence length="99" mass="11245">MMPIEFQITRSYCKVCCVSLNVQQIEGTPTMHLLPFAICTKSQHLEVSLRQAMFCHLLFTTLHFVLASAAFPLDMWKLGDCSTKCVNKGLHLMLVLITR</sequence>